<evidence type="ECO:0000256" key="4">
    <source>
        <dbReference type="ARBA" id="ARBA00022692"/>
    </source>
</evidence>
<evidence type="ECO:0000256" key="1">
    <source>
        <dbReference type="ARBA" id="ARBA00004651"/>
    </source>
</evidence>
<dbReference type="AlphaFoldDB" id="H5SR99"/>
<dbReference type="EMBL" id="AP011801">
    <property type="protein sequence ID" value="BAL58616.1"/>
    <property type="molecule type" value="Genomic_DNA"/>
</dbReference>
<protein>
    <submittedName>
        <fullName evidence="9">Sulfonate/nitrate/taurine transport system permease protein</fullName>
    </submittedName>
</protein>
<feature type="transmembrane region" description="Helical" evidence="7">
    <location>
        <begin position="100"/>
        <end position="122"/>
    </location>
</feature>
<feature type="transmembrane region" description="Helical" evidence="7">
    <location>
        <begin position="184"/>
        <end position="204"/>
    </location>
</feature>
<feature type="transmembrane region" description="Helical" evidence="7">
    <location>
        <begin position="69"/>
        <end position="88"/>
    </location>
</feature>
<keyword evidence="3" id="KW-1003">Cell membrane</keyword>
<accession>H5SR99</accession>
<feature type="transmembrane region" description="Helical" evidence="7">
    <location>
        <begin position="224"/>
        <end position="243"/>
    </location>
</feature>
<dbReference type="PANTHER" id="PTHR30151">
    <property type="entry name" value="ALKANE SULFONATE ABC TRANSPORTER-RELATED, MEMBRANE SUBUNIT"/>
    <property type="match status" value="1"/>
</dbReference>
<keyword evidence="5 7" id="KW-1133">Transmembrane helix</keyword>
<reference evidence="9" key="2">
    <citation type="journal article" date="2012" name="PLoS ONE">
        <title>A Deeply Branching Thermophilic Bacterium with an Ancient Acetyl-CoA Pathway Dominates a Subsurface Ecosystem.</title>
        <authorList>
            <person name="Takami H."/>
            <person name="Noguchi H."/>
            <person name="Takaki Y."/>
            <person name="Uchiyama I."/>
            <person name="Toyoda A."/>
            <person name="Nishi S."/>
            <person name="Chee G.-J."/>
            <person name="Arai W."/>
            <person name="Nunoura T."/>
            <person name="Itoh T."/>
            <person name="Hattori M."/>
            <person name="Takai K."/>
        </authorList>
    </citation>
    <scope>NUCLEOTIDE SEQUENCE</scope>
</reference>
<evidence type="ECO:0000259" key="8">
    <source>
        <dbReference type="PROSITE" id="PS50928"/>
    </source>
</evidence>
<reference evidence="9" key="1">
    <citation type="journal article" date="2005" name="Environ. Microbiol.">
        <title>Genetic and functional properties of uncultivated thermophilic crenarchaeotes from a subsurface gold mine as revealed by analysis of genome fragments.</title>
        <authorList>
            <person name="Nunoura T."/>
            <person name="Hirayama H."/>
            <person name="Takami H."/>
            <person name="Oida H."/>
            <person name="Nishi S."/>
            <person name="Shimamura S."/>
            <person name="Suzuki Y."/>
            <person name="Inagaki F."/>
            <person name="Takai K."/>
            <person name="Nealson K.H."/>
            <person name="Horikoshi K."/>
        </authorList>
    </citation>
    <scope>NUCLEOTIDE SEQUENCE</scope>
</reference>
<evidence type="ECO:0000256" key="6">
    <source>
        <dbReference type="ARBA" id="ARBA00023136"/>
    </source>
</evidence>
<organism evidence="9">
    <name type="scientific">Acetithermum autotrophicum</name>
    <dbReference type="NCBI Taxonomy" id="1446466"/>
    <lineage>
        <taxon>Bacteria</taxon>
        <taxon>Candidatus Bipolaricaulota</taxon>
        <taxon>Candidatus Acetithermum</taxon>
    </lineage>
</organism>
<dbReference type="InterPro" id="IPR000515">
    <property type="entry name" value="MetI-like"/>
</dbReference>
<comment type="similarity">
    <text evidence="7">Belongs to the binding-protein-dependent transport system permease family.</text>
</comment>
<keyword evidence="4 7" id="KW-0812">Transmembrane</keyword>
<dbReference type="SUPFAM" id="SSF161098">
    <property type="entry name" value="MetI-like"/>
    <property type="match status" value="1"/>
</dbReference>
<feature type="transmembrane region" description="Helical" evidence="7">
    <location>
        <begin position="128"/>
        <end position="147"/>
    </location>
</feature>
<evidence type="ECO:0000256" key="3">
    <source>
        <dbReference type="ARBA" id="ARBA00022475"/>
    </source>
</evidence>
<feature type="transmembrane region" description="Helical" evidence="7">
    <location>
        <begin position="7"/>
        <end position="25"/>
    </location>
</feature>
<comment type="subcellular location">
    <subcellularLocation>
        <location evidence="1 7">Cell membrane</location>
        <topology evidence="1 7">Multi-pass membrane protein</topology>
    </subcellularLocation>
</comment>
<evidence type="ECO:0000256" key="5">
    <source>
        <dbReference type="ARBA" id="ARBA00022989"/>
    </source>
</evidence>
<evidence type="ECO:0000256" key="2">
    <source>
        <dbReference type="ARBA" id="ARBA00022448"/>
    </source>
</evidence>
<dbReference type="Gene3D" id="1.10.3720.10">
    <property type="entry name" value="MetI-like"/>
    <property type="match status" value="1"/>
</dbReference>
<dbReference type="GO" id="GO:0005886">
    <property type="term" value="C:plasma membrane"/>
    <property type="evidence" value="ECO:0007669"/>
    <property type="project" value="UniProtKB-SubCell"/>
</dbReference>
<dbReference type="CDD" id="cd06261">
    <property type="entry name" value="TM_PBP2"/>
    <property type="match status" value="1"/>
</dbReference>
<keyword evidence="6 7" id="KW-0472">Membrane</keyword>
<evidence type="ECO:0000313" key="9">
    <source>
        <dbReference type="EMBL" id="BAL58616.1"/>
    </source>
</evidence>
<dbReference type="Pfam" id="PF00528">
    <property type="entry name" value="BPD_transp_1"/>
    <property type="match status" value="1"/>
</dbReference>
<evidence type="ECO:0000256" key="7">
    <source>
        <dbReference type="RuleBase" id="RU363032"/>
    </source>
</evidence>
<dbReference type="GO" id="GO:0055085">
    <property type="term" value="P:transmembrane transport"/>
    <property type="evidence" value="ECO:0007669"/>
    <property type="project" value="InterPro"/>
</dbReference>
<feature type="domain" description="ABC transmembrane type-1" evidence="8">
    <location>
        <begin position="62"/>
        <end position="247"/>
    </location>
</feature>
<sequence>MKRLQNYFVGYLVGVVLFFGLWWLASWAVATFAAKPLQGAVPPPLRAIAILLDEWQGLVPHFFASGYRVLSGLLLAIVIATPLGLVIGHERVLDRLLSPSIYLTYPIPKVVFLPLLFVFLGIYDAPKIGLITLVLVFQLLLSTRDAAKSVAKSYILSVISAGASKWHVYKHVILPASLPAMFSALRVSVGVAIMALALTEAFASRYGLWRYIYDQWSRYGNYEHMFAGILAMGILGLVFYIVIDLIERWVCKWQYV</sequence>
<dbReference type="PANTHER" id="PTHR30151:SF0">
    <property type="entry name" value="ABC TRANSPORTER PERMEASE PROTEIN MJ0413-RELATED"/>
    <property type="match status" value="1"/>
</dbReference>
<dbReference type="InterPro" id="IPR035906">
    <property type="entry name" value="MetI-like_sf"/>
</dbReference>
<dbReference type="PROSITE" id="PS50928">
    <property type="entry name" value="ABC_TM1"/>
    <property type="match status" value="1"/>
</dbReference>
<keyword evidence="2 7" id="KW-0813">Transport</keyword>
<name>H5SR99_ACEAU</name>
<proteinExistence type="inferred from homology"/>
<gene>
    <name evidence="9" type="ORF">HGMM_OP2C166</name>
</gene>